<dbReference type="OrthoDB" id="2191008at2759"/>
<organism evidence="2 3">
    <name type="scientific">Nematocida displodere</name>
    <dbReference type="NCBI Taxonomy" id="1805483"/>
    <lineage>
        <taxon>Eukaryota</taxon>
        <taxon>Fungi</taxon>
        <taxon>Fungi incertae sedis</taxon>
        <taxon>Microsporidia</taxon>
        <taxon>Nematocida</taxon>
    </lineage>
</organism>
<comment type="caution">
    <text evidence="2">The sequence shown here is derived from an EMBL/GenBank/DDBJ whole genome shotgun (WGS) entry which is preliminary data.</text>
</comment>
<dbReference type="GeneID" id="93647339"/>
<dbReference type="EMBL" id="LTDL01000042">
    <property type="protein sequence ID" value="OAG28850.1"/>
    <property type="molecule type" value="Genomic_DNA"/>
</dbReference>
<dbReference type="AlphaFoldDB" id="A0A177EBT6"/>
<keyword evidence="3" id="KW-1185">Reference proteome</keyword>
<accession>A0A177EBT6</accession>
<proteinExistence type="predicted"/>
<dbReference type="Proteomes" id="UP000185944">
    <property type="component" value="Unassembled WGS sequence"/>
</dbReference>
<evidence type="ECO:0000256" key="1">
    <source>
        <dbReference type="SAM" id="MobiDB-lite"/>
    </source>
</evidence>
<evidence type="ECO:0000313" key="2">
    <source>
        <dbReference type="EMBL" id="OAG28850.1"/>
    </source>
</evidence>
<evidence type="ECO:0000313" key="3">
    <source>
        <dbReference type="Proteomes" id="UP000185944"/>
    </source>
</evidence>
<gene>
    <name evidence="2" type="ORF">NEDG_00989</name>
</gene>
<feature type="region of interest" description="Disordered" evidence="1">
    <location>
        <begin position="1"/>
        <end position="35"/>
    </location>
</feature>
<dbReference type="VEuPathDB" id="MicrosporidiaDB:NEDG_00989"/>
<reference evidence="2 3" key="1">
    <citation type="submission" date="2016-02" db="EMBL/GenBank/DDBJ databases">
        <title>Discovery of a natural microsporidian pathogen with a broad tissue tropism in Caenorhabditis elegans.</title>
        <authorList>
            <person name="Luallen R.J."/>
            <person name="Reinke A.W."/>
            <person name="Tong L."/>
            <person name="Botts M.R."/>
            <person name="Felix M.-A."/>
            <person name="Troemel E.R."/>
        </authorList>
    </citation>
    <scope>NUCLEOTIDE SEQUENCE [LARGE SCALE GENOMIC DNA]</scope>
    <source>
        <strain evidence="2 3">JUm2807</strain>
    </source>
</reference>
<name>A0A177EBT6_9MICR</name>
<dbReference type="RefSeq" id="XP_067543595.1">
    <property type="nucleotide sequence ID" value="XM_067688407.1"/>
</dbReference>
<sequence length="82" mass="9742">MRVPEVQNANFQTQETPEKRRRKRTKRSEQAEESTLFPEVPFKTIQISEFTSTATNKDHKTYRQFLAQRKNGERVSPVNFLQ</sequence>
<protein>
    <submittedName>
        <fullName evidence="2">Uncharacterized protein</fullName>
    </submittedName>
</protein>